<dbReference type="Gene3D" id="3.40.50.2300">
    <property type="match status" value="1"/>
</dbReference>
<dbReference type="SUPFAM" id="SSF47384">
    <property type="entry name" value="Homodimeric domain of signal transducing histidine kinase"/>
    <property type="match status" value="1"/>
</dbReference>
<evidence type="ECO:0000256" key="1">
    <source>
        <dbReference type="ARBA" id="ARBA00000085"/>
    </source>
</evidence>
<keyword evidence="5" id="KW-0547">Nucleotide-binding</keyword>
<evidence type="ECO:0000313" key="13">
    <source>
        <dbReference type="EMBL" id="QPJ61404.1"/>
    </source>
</evidence>
<dbReference type="PROSITE" id="PS50109">
    <property type="entry name" value="HIS_KIN"/>
    <property type="match status" value="1"/>
</dbReference>
<keyword evidence="8" id="KW-0902">Two-component regulatory system</keyword>
<accession>A0A7T0BUS4</accession>
<dbReference type="GO" id="GO:0000155">
    <property type="term" value="F:phosphorelay sensor kinase activity"/>
    <property type="evidence" value="ECO:0007669"/>
    <property type="project" value="InterPro"/>
</dbReference>
<keyword evidence="3 9" id="KW-0597">Phosphoprotein</keyword>
<feature type="modified residue" description="4-aspartylphosphate" evidence="9">
    <location>
        <position position="63"/>
    </location>
</feature>
<evidence type="ECO:0000256" key="8">
    <source>
        <dbReference type="ARBA" id="ARBA00023012"/>
    </source>
</evidence>
<dbReference type="Gene3D" id="1.10.287.130">
    <property type="match status" value="1"/>
</dbReference>
<dbReference type="InterPro" id="IPR036097">
    <property type="entry name" value="HisK_dim/P_sf"/>
</dbReference>
<comment type="catalytic activity">
    <reaction evidence="1">
        <text>ATP + protein L-histidine = ADP + protein N-phospho-L-histidine.</text>
        <dbReference type="EC" id="2.7.13.3"/>
    </reaction>
</comment>
<dbReference type="InterPro" id="IPR001789">
    <property type="entry name" value="Sig_transdc_resp-reg_receiver"/>
</dbReference>
<dbReference type="EC" id="2.7.13.3" evidence="2"/>
<dbReference type="InterPro" id="IPR036890">
    <property type="entry name" value="HATPase_C_sf"/>
</dbReference>
<keyword evidence="10" id="KW-0175">Coiled coil</keyword>
<dbReference type="PANTHER" id="PTHR43065:SF10">
    <property type="entry name" value="PEROXIDE STRESS-ACTIVATED HISTIDINE KINASE MAK3"/>
    <property type="match status" value="1"/>
</dbReference>
<dbReference type="SMART" id="SM00448">
    <property type="entry name" value="REC"/>
    <property type="match status" value="1"/>
</dbReference>
<evidence type="ECO:0000256" key="6">
    <source>
        <dbReference type="ARBA" id="ARBA00022777"/>
    </source>
</evidence>
<gene>
    <name evidence="13" type="ORF">G3M70_05680</name>
</gene>
<evidence type="ECO:0000313" key="14">
    <source>
        <dbReference type="Proteomes" id="UP000594688"/>
    </source>
</evidence>
<dbReference type="InterPro" id="IPR004358">
    <property type="entry name" value="Sig_transdc_His_kin-like_C"/>
</dbReference>
<evidence type="ECO:0000256" key="9">
    <source>
        <dbReference type="PROSITE-ProRule" id="PRU00169"/>
    </source>
</evidence>
<evidence type="ECO:0000256" key="5">
    <source>
        <dbReference type="ARBA" id="ARBA00022741"/>
    </source>
</evidence>
<dbReference type="EMBL" id="CP048685">
    <property type="protein sequence ID" value="QPJ61404.1"/>
    <property type="molecule type" value="Genomic_DNA"/>
</dbReference>
<evidence type="ECO:0000256" key="2">
    <source>
        <dbReference type="ARBA" id="ARBA00012438"/>
    </source>
</evidence>
<dbReference type="InterPro" id="IPR011006">
    <property type="entry name" value="CheY-like_superfamily"/>
</dbReference>
<dbReference type="CDD" id="cd00082">
    <property type="entry name" value="HisKA"/>
    <property type="match status" value="1"/>
</dbReference>
<keyword evidence="7" id="KW-0067">ATP-binding</keyword>
<dbReference type="PANTHER" id="PTHR43065">
    <property type="entry name" value="SENSOR HISTIDINE KINASE"/>
    <property type="match status" value="1"/>
</dbReference>
<dbReference type="Gene3D" id="3.30.565.10">
    <property type="entry name" value="Histidine kinase-like ATPase, C-terminal domain"/>
    <property type="match status" value="1"/>
</dbReference>
<feature type="domain" description="Histidine kinase" evidence="11">
    <location>
        <begin position="188"/>
        <end position="421"/>
    </location>
</feature>
<organism evidence="13 14">
    <name type="scientific">Candidatus Nitronauta litoralis</name>
    <dbReference type="NCBI Taxonomy" id="2705533"/>
    <lineage>
        <taxon>Bacteria</taxon>
        <taxon>Pseudomonadati</taxon>
        <taxon>Nitrospinota/Tectimicrobiota group</taxon>
        <taxon>Nitrospinota</taxon>
        <taxon>Nitrospinia</taxon>
        <taxon>Nitrospinales</taxon>
        <taxon>Nitrospinaceae</taxon>
        <taxon>Candidatus Nitronauta</taxon>
    </lineage>
</organism>
<keyword evidence="4" id="KW-0808">Transferase</keyword>
<dbReference type="PRINTS" id="PR00344">
    <property type="entry name" value="BCTRLSENSOR"/>
</dbReference>
<dbReference type="KEGG" id="nli:G3M70_05680"/>
<evidence type="ECO:0000256" key="7">
    <source>
        <dbReference type="ARBA" id="ARBA00022840"/>
    </source>
</evidence>
<dbReference type="SUPFAM" id="SSF55874">
    <property type="entry name" value="ATPase domain of HSP90 chaperone/DNA topoisomerase II/histidine kinase"/>
    <property type="match status" value="1"/>
</dbReference>
<dbReference type="SUPFAM" id="SSF52172">
    <property type="entry name" value="CheY-like"/>
    <property type="match status" value="1"/>
</dbReference>
<protein>
    <recommendedName>
        <fullName evidence="2">histidine kinase</fullName>
        <ecNumber evidence="2">2.7.13.3</ecNumber>
    </recommendedName>
</protein>
<evidence type="ECO:0000256" key="3">
    <source>
        <dbReference type="ARBA" id="ARBA00022553"/>
    </source>
</evidence>
<proteinExistence type="predicted"/>
<dbReference type="Pfam" id="PF00072">
    <property type="entry name" value="Response_reg"/>
    <property type="match status" value="1"/>
</dbReference>
<dbReference type="CDD" id="cd00156">
    <property type="entry name" value="REC"/>
    <property type="match status" value="1"/>
</dbReference>
<feature type="coiled-coil region" evidence="10">
    <location>
        <begin position="131"/>
        <end position="179"/>
    </location>
</feature>
<dbReference type="GO" id="GO:0005524">
    <property type="term" value="F:ATP binding"/>
    <property type="evidence" value="ECO:0007669"/>
    <property type="project" value="UniProtKB-KW"/>
</dbReference>
<evidence type="ECO:0000259" key="11">
    <source>
        <dbReference type="PROSITE" id="PS50109"/>
    </source>
</evidence>
<sequence length="435" mass="48430">MILFIEQPLQILLVEDDEDDAFLIKDLMQEIAITPQPQVHFVTTGDDALELLKSQTIDLCIFDFRLGIQTGIDLLDQVRDAGCEAPVIFLTGQGDQETAVQAMKSGATDYMTKNNLSAETLFHSIRHATNLKKEEDLRKRAEAELRKSHDDLTQANEKLKKSLDKLQSAQDQIVRSEKLASVGRLAAGVCHEILNPLNIISGHVQALSLERENDKPLMEDFESVMEEIQRIEKIIGGLLKFSRKDEMVIKPANINEELDSVLSLTEKDMLINGIKVVRDYSVESLNIKFDANRMRQVFLNLINNARHAMEKGGTLTVSTSITLEKNEGGKRIKVPVDPASPNLTGGIPYLQIRFADTGTGIRKENLNKLFEPFFTTKPEDQGTGLGLSICYSIIEKHLGNLEVESEFGQGSTFIIELPINTSLESTPLQLSKGQG</sequence>
<dbReference type="PROSITE" id="PS50110">
    <property type="entry name" value="RESPONSE_REGULATORY"/>
    <property type="match status" value="1"/>
</dbReference>
<dbReference type="Pfam" id="PF00512">
    <property type="entry name" value="HisKA"/>
    <property type="match status" value="1"/>
</dbReference>
<reference evidence="13 14" key="1">
    <citation type="submission" date="2020-02" db="EMBL/GenBank/DDBJ databases">
        <title>Genomic and physiological characterization of two novel Nitrospinaceae genera.</title>
        <authorList>
            <person name="Mueller A.J."/>
            <person name="Jung M.-Y."/>
            <person name="Strachan C.R."/>
            <person name="Herbold C.W."/>
            <person name="Kirkegaard R.H."/>
            <person name="Daims H."/>
        </authorList>
    </citation>
    <scope>NUCLEOTIDE SEQUENCE [LARGE SCALE GENOMIC DNA]</scope>
    <source>
        <strain evidence="13">EB</strain>
    </source>
</reference>
<dbReference type="SMART" id="SM00387">
    <property type="entry name" value="HATPase_c"/>
    <property type="match status" value="1"/>
</dbReference>
<evidence type="ECO:0000256" key="4">
    <source>
        <dbReference type="ARBA" id="ARBA00022679"/>
    </source>
</evidence>
<dbReference type="InterPro" id="IPR003661">
    <property type="entry name" value="HisK_dim/P_dom"/>
</dbReference>
<evidence type="ECO:0000259" key="12">
    <source>
        <dbReference type="PROSITE" id="PS50110"/>
    </source>
</evidence>
<dbReference type="SMART" id="SM00388">
    <property type="entry name" value="HisKA"/>
    <property type="match status" value="1"/>
</dbReference>
<dbReference type="InterPro" id="IPR005467">
    <property type="entry name" value="His_kinase_dom"/>
</dbReference>
<dbReference type="Proteomes" id="UP000594688">
    <property type="component" value="Chromosome"/>
</dbReference>
<dbReference type="InterPro" id="IPR003594">
    <property type="entry name" value="HATPase_dom"/>
</dbReference>
<feature type="domain" description="Response regulatory" evidence="12">
    <location>
        <begin position="10"/>
        <end position="128"/>
    </location>
</feature>
<evidence type="ECO:0000256" key="10">
    <source>
        <dbReference type="SAM" id="Coils"/>
    </source>
</evidence>
<dbReference type="Pfam" id="PF02518">
    <property type="entry name" value="HATPase_c"/>
    <property type="match status" value="1"/>
</dbReference>
<dbReference type="AlphaFoldDB" id="A0A7T0BUS4"/>
<keyword evidence="6" id="KW-0418">Kinase</keyword>
<name>A0A7T0BUS4_9BACT</name>